<evidence type="ECO:0000313" key="2">
    <source>
        <dbReference type="EMBL" id="GMG38682.1"/>
    </source>
</evidence>
<evidence type="ECO:0000313" key="3">
    <source>
        <dbReference type="Proteomes" id="UP001165205"/>
    </source>
</evidence>
<name>A0AAN4YUX3_ASPOZ</name>
<comment type="caution">
    <text evidence="2">The sequence shown here is derived from an EMBL/GenBank/DDBJ whole genome shotgun (WGS) entry which is preliminary data.</text>
</comment>
<gene>
    <name evidence="2" type="ORF">Aory04_001332700</name>
</gene>
<protein>
    <submittedName>
        <fullName evidence="2">Unnamed protein product</fullName>
    </submittedName>
</protein>
<feature type="compositionally biased region" description="Basic residues" evidence="1">
    <location>
        <begin position="115"/>
        <end position="125"/>
    </location>
</feature>
<dbReference type="Proteomes" id="UP001165205">
    <property type="component" value="Unassembled WGS sequence"/>
</dbReference>
<evidence type="ECO:0000256" key="1">
    <source>
        <dbReference type="SAM" id="MobiDB-lite"/>
    </source>
</evidence>
<reference evidence="2" key="1">
    <citation type="submission" date="2023-04" db="EMBL/GenBank/DDBJ databases">
        <title>Aspergillus oryzae NBRC 4228.</title>
        <authorList>
            <person name="Ichikawa N."/>
            <person name="Sato H."/>
            <person name="Tonouchi N."/>
        </authorList>
    </citation>
    <scope>NUCLEOTIDE SEQUENCE</scope>
    <source>
        <strain evidence="2">NBRC 4228</strain>
    </source>
</reference>
<sequence length="140" mass="15712">MKEWGKGALKVSTATLNGVTFCIVLSLPSKANRYGESYRCVVCCIYHKARPVGESSSESESSDSESSDADSDNEIDNPRNTLGRSSVHHITDNHSHEQESEHDRERGRLTCCPNHGHRKLKRRRPSPNAYEKMPKTTKGR</sequence>
<accession>A0AAN4YUX3</accession>
<dbReference type="AlphaFoldDB" id="A0AAN4YUX3"/>
<feature type="compositionally biased region" description="Acidic residues" evidence="1">
    <location>
        <begin position="60"/>
        <end position="75"/>
    </location>
</feature>
<dbReference type="EMBL" id="BSYA01000333">
    <property type="protein sequence ID" value="GMG38682.1"/>
    <property type="molecule type" value="Genomic_DNA"/>
</dbReference>
<feature type="region of interest" description="Disordered" evidence="1">
    <location>
        <begin position="51"/>
        <end position="140"/>
    </location>
</feature>
<organism evidence="2 3">
    <name type="scientific">Aspergillus oryzae</name>
    <name type="common">Yellow koji mold</name>
    <dbReference type="NCBI Taxonomy" id="5062"/>
    <lineage>
        <taxon>Eukaryota</taxon>
        <taxon>Fungi</taxon>
        <taxon>Dikarya</taxon>
        <taxon>Ascomycota</taxon>
        <taxon>Pezizomycotina</taxon>
        <taxon>Eurotiomycetes</taxon>
        <taxon>Eurotiomycetidae</taxon>
        <taxon>Eurotiales</taxon>
        <taxon>Aspergillaceae</taxon>
        <taxon>Aspergillus</taxon>
        <taxon>Aspergillus subgen. Circumdati</taxon>
    </lineage>
</organism>
<proteinExistence type="predicted"/>
<feature type="compositionally biased region" description="Basic and acidic residues" evidence="1">
    <location>
        <begin position="89"/>
        <end position="108"/>
    </location>
</feature>